<name>A0ABW3WD09_9RHOO</name>
<dbReference type="EMBL" id="JBHTMC010000020">
    <property type="protein sequence ID" value="MFD1263897.1"/>
    <property type="molecule type" value="Genomic_DNA"/>
</dbReference>
<comment type="caution">
    <text evidence="1">The sequence shown here is derived from an EMBL/GenBank/DDBJ whole genome shotgun (WGS) entry which is preliminary data.</text>
</comment>
<evidence type="ECO:0000313" key="2">
    <source>
        <dbReference type="Proteomes" id="UP001597158"/>
    </source>
</evidence>
<dbReference type="InterPro" id="IPR025737">
    <property type="entry name" value="FApF"/>
</dbReference>
<reference evidence="2" key="1">
    <citation type="journal article" date="2019" name="Int. J. Syst. Evol. Microbiol.">
        <title>The Global Catalogue of Microorganisms (GCM) 10K type strain sequencing project: providing services to taxonomists for standard genome sequencing and annotation.</title>
        <authorList>
            <consortium name="The Broad Institute Genomics Platform"/>
            <consortium name="The Broad Institute Genome Sequencing Center for Infectious Disease"/>
            <person name="Wu L."/>
            <person name="Ma J."/>
        </authorList>
    </citation>
    <scope>NUCLEOTIDE SEQUENCE [LARGE SCALE GENOMIC DNA]</scope>
    <source>
        <strain evidence="2">CCUG 48884</strain>
    </source>
</reference>
<dbReference type="RefSeq" id="WP_277832609.1">
    <property type="nucleotide sequence ID" value="NZ_JARQZE010000005.1"/>
</dbReference>
<protein>
    <submittedName>
        <fullName evidence="1">Transporter</fullName>
    </submittedName>
</protein>
<evidence type="ECO:0000313" key="1">
    <source>
        <dbReference type="EMBL" id="MFD1263897.1"/>
    </source>
</evidence>
<organism evidence="1 2">
    <name type="scientific">Thauera mechernichensis</name>
    <dbReference type="NCBI Taxonomy" id="82788"/>
    <lineage>
        <taxon>Bacteria</taxon>
        <taxon>Pseudomonadati</taxon>
        <taxon>Pseudomonadota</taxon>
        <taxon>Betaproteobacteria</taxon>
        <taxon>Rhodocyclales</taxon>
        <taxon>Zoogloeaceae</taxon>
        <taxon>Thauera</taxon>
    </lineage>
</organism>
<keyword evidence="2" id="KW-1185">Reference proteome</keyword>
<dbReference type="Pfam" id="PF13557">
    <property type="entry name" value="Phenol_MetA_deg"/>
    <property type="match status" value="1"/>
</dbReference>
<sequence length="311" mass="34010">MSTKIERVTAAGSFQRVVALLRNDTRKRIAGGALALASPLAFAVSVDAGDYDHAPAGTHLGLLYYQYSSGEALYAGGRRIDDNARVRAQVGIVRAVKYVDIGGVTVAPQVLLPFGSVQTAGTLNSASVRNGMGDLILASTVFLYKDDHRRVLGVTPWLWLPTGQYSRSRTLNPFGENRWKFALQVAGVMPLGQAFTLDLVGDVQYYGNNRDFGPTRRTLSQQHSWDLQSHLRYHLSPATALSLSISQFTGGETKIDGTSQNDRQRRSRASIGASHFLAPDFQILGSLGKDLSIENGVREDLRVNLRMLKVF</sequence>
<accession>A0ABW3WD09</accession>
<gene>
    <name evidence="1" type="ORF">ACFQ4M_09890</name>
</gene>
<proteinExistence type="predicted"/>
<dbReference type="Proteomes" id="UP001597158">
    <property type="component" value="Unassembled WGS sequence"/>
</dbReference>